<organism evidence="2 3">
    <name type="scientific">Piscinibacter aquaticus</name>
    <dbReference type="NCBI Taxonomy" id="392597"/>
    <lineage>
        <taxon>Bacteria</taxon>
        <taxon>Pseudomonadati</taxon>
        <taxon>Pseudomonadota</taxon>
        <taxon>Betaproteobacteria</taxon>
        <taxon>Burkholderiales</taxon>
        <taxon>Sphaerotilaceae</taxon>
        <taxon>Piscinibacter</taxon>
    </lineage>
</organism>
<gene>
    <name evidence="2" type="ORF">FSC37_10230</name>
</gene>
<keyword evidence="3" id="KW-1185">Reference proteome</keyword>
<comment type="caution">
    <text evidence="2">The sequence shown here is derived from an EMBL/GenBank/DDBJ whole genome shotgun (WGS) entry which is preliminary data.</text>
</comment>
<feature type="domain" description="CopG-like ribbon-helix-helix" evidence="1">
    <location>
        <begin position="16"/>
        <end position="55"/>
    </location>
</feature>
<name>A0A5C6U0V4_9BURK</name>
<dbReference type="GO" id="GO:0006355">
    <property type="term" value="P:regulation of DNA-templated transcription"/>
    <property type="evidence" value="ECO:0007669"/>
    <property type="project" value="InterPro"/>
</dbReference>
<protein>
    <submittedName>
        <fullName evidence="2">Ribbon-helix-helix protein, CopG family</fullName>
    </submittedName>
</protein>
<dbReference type="Proteomes" id="UP000321832">
    <property type="component" value="Unassembled WGS sequence"/>
</dbReference>
<reference evidence="2 3" key="1">
    <citation type="submission" date="2019-08" db="EMBL/GenBank/DDBJ databases">
        <authorList>
            <person name="Khan S.A."/>
            <person name="Jeon C.O."/>
            <person name="Jeong S.E."/>
        </authorList>
    </citation>
    <scope>NUCLEOTIDE SEQUENCE [LARGE SCALE GENOMIC DNA]</scope>
    <source>
        <strain evidence="3">IMCC1728</strain>
    </source>
</reference>
<dbReference type="Pfam" id="PF07878">
    <property type="entry name" value="RHH_5"/>
    <property type="match status" value="1"/>
</dbReference>
<dbReference type="InterPro" id="IPR010985">
    <property type="entry name" value="Ribbon_hlx_hlx"/>
</dbReference>
<evidence type="ECO:0000313" key="2">
    <source>
        <dbReference type="EMBL" id="TXC66170.1"/>
    </source>
</evidence>
<accession>A0A5C6U0V4</accession>
<dbReference type="InterPro" id="IPR012869">
    <property type="entry name" value="RHH_5"/>
</dbReference>
<evidence type="ECO:0000313" key="3">
    <source>
        <dbReference type="Proteomes" id="UP000321832"/>
    </source>
</evidence>
<dbReference type="SUPFAM" id="SSF47598">
    <property type="entry name" value="Ribbon-helix-helix"/>
    <property type="match status" value="1"/>
</dbReference>
<dbReference type="EMBL" id="VOPW01000001">
    <property type="protein sequence ID" value="TXC66170.1"/>
    <property type="molecule type" value="Genomic_DNA"/>
</dbReference>
<dbReference type="AlphaFoldDB" id="A0A5C6U0V4"/>
<proteinExistence type="predicted"/>
<evidence type="ECO:0000259" key="1">
    <source>
        <dbReference type="Pfam" id="PF07878"/>
    </source>
</evidence>
<sequence length="64" mass="7344">MALAAKQQHPPAREGTRASVTFPGEIYAELERIAEEKKVSVAWVVRDAVEKYVEAQYPLFRRQQ</sequence>
<dbReference type="CDD" id="cd21631">
    <property type="entry name" value="RHH_CopG_NikR-like"/>
    <property type="match status" value="1"/>
</dbReference>